<protein>
    <submittedName>
        <fullName evidence="2">Uncharacterized protein</fullName>
    </submittedName>
</protein>
<dbReference type="AlphaFoldDB" id="A0AAE0Y241"/>
<dbReference type="EMBL" id="JAWDGP010007087">
    <property type="protein sequence ID" value="KAK3730227.1"/>
    <property type="molecule type" value="Genomic_DNA"/>
</dbReference>
<evidence type="ECO:0000313" key="2">
    <source>
        <dbReference type="EMBL" id="KAK3730227.1"/>
    </source>
</evidence>
<gene>
    <name evidence="2" type="ORF">RRG08_034972</name>
</gene>
<keyword evidence="1" id="KW-1133">Transmembrane helix</keyword>
<evidence type="ECO:0000313" key="3">
    <source>
        <dbReference type="Proteomes" id="UP001283361"/>
    </source>
</evidence>
<proteinExistence type="predicted"/>
<dbReference type="Proteomes" id="UP001283361">
    <property type="component" value="Unassembled WGS sequence"/>
</dbReference>
<comment type="caution">
    <text evidence="2">The sequence shown here is derived from an EMBL/GenBank/DDBJ whole genome shotgun (WGS) entry which is preliminary data.</text>
</comment>
<evidence type="ECO:0000256" key="1">
    <source>
        <dbReference type="SAM" id="Phobius"/>
    </source>
</evidence>
<keyword evidence="1" id="KW-0812">Transmembrane</keyword>
<keyword evidence="1" id="KW-0472">Membrane</keyword>
<sequence>MSDLAQALPLRTAKSRSHFLTEVTVSRLRSTTYCLLVSVVSFILLIIVFHSLEDLSKTSPVFVTSGNLDLIRVYPEPNMTLLRSNVTVTLPRPTNTPNGTTSQKSVSLDHLGLSDIQNESKIFSAFDAEEFT</sequence>
<reference evidence="2" key="1">
    <citation type="journal article" date="2023" name="G3 (Bethesda)">
        <title>A reference genome for the long-term kleptoplast-retaining sea slug Elysia crispata morphotype clarki.</title>
        <authorList>
            <person name="Eastman K.E."/>
            <person name="Pendleton A.L."/>
            <person name="Shaikh M.A."/>
            <person name="Suttiyut T."/>
            <person name="Ogas R."/>
            <person name="Tomko P."/>
            <person name="Gavelis G."/>
            <person name="Widhalm J.R."/>
            <person name="Wisecaver J.H."/>
        </authorList>
    </citation>
    <scope>NUCLEOTIDE SEQUENCE</scope>
    <source>
        <strain evidence="2">ECLA1</strain>
    </source>
</reference>
<feature type="transmembrane region" description="Helical" evidence="1">
    <location>
        <begin position="30"/>
        <end position="49"/>
    </location>
</feature>
<accession>A0AAE0Y241</accession>
<organism evidence="2 3">
    <name type="scientific">Elysia crispata</name>
    <name type="common">lettuce slug</name>
    <dbReference type="NCBI Taxonomy" id="231223"/>
    <lineage>
        <taxon>Eukaryota</taxon>
        <taxon>Metazoa</taxon>
        <taxon>Spiralia</taxon>
        <taxon>Lophotrochozoa</taxon>
        <taxon>Mollusca</taxon>
        <taxon>Gastropoda</taxon>
        <taxon>Heterobranchia</taxon>
        <taxon>Euthyneura</taxon>
        <taxon>Panpulmonata</taxon>
        <taxon>Sacoglossa</taxon>
        <taxon>Placobranchoidea</taxon>
        <taxon>Plakobranchidae</taxon>
        <taxon>Elysia</taxon>
    </lineage>
</organism>
<name>A0AAE0Y241_9GAST</name>
<keyword evidence="3" id="KW-1185">Reference proteome</keyword>